<dbReference type="EMBL" id="CP097635">
    <property type="protein sequence ID" value="URI07031.1"/>
    <property type="molecule type" value="Genomic_DNA"/>
</dbReference>
<gene>
    <name evidence="2" type="ORF">MW290_14160</name>
</gene>
<dbReference type="NCBIfam" id="TIGR00277">
    <property type="entry name" value="HDIG"/>
    <property type="match status" value="1"/>
</dbReference>
<dbReference type="SUPFAM" id="SSF109604">
    <property type="entry name" value="HD-domain/PDEase-like"/>
    <property type="match status" value="1"/>
</dbReference>
<keyword evidence="3" id="KW-1185">Reference proteome</keyword>
<dbReference type="PANTHER" id="PTHR33525">
    <property type="match status" value="1"/>
</dbReference>
<accession>A0ABY4S582</accession>
<dbReference type="Proteomes" id="UP001056201">
    <property type="component" value="Chromosome 1"/>
</dbReference>
<sequence>MDRLPTAALQPAGAGGLGAEATADAFARRLAELPALPKAMAAVMRALGRDTVAAGDCIAAIEHEPGLAARLLRLANSPFYGVAGRVGSVGDAVRLLGLRPVASVVAAVSVQQMLLPLQPEGFNLALYRAHAVATATAARELAPLGRQDAEEAFVAGLLHDVGQLVMALFAPQAAAQARQLSQTHGLTLSQAEQQLLGTTHAAVGATIARHWHLPDTIAEAIARHHRPAGPDADGTASLSAIVHVADALTHLLHSPPTALAALPAMPGLSHTAWGSLMADEAAMPQLLGRVAEGTALWVMDGAG</sequence>
<reference evidence="2" key="1">
    <citation type="submission" date="2022-05" db="EMBL/GenBank/DDBJ databases">
        <title>An RpoN-dependent PEP-CTERM gene is involved in floc formation of an Aquincola tertiaricarbonis strain.</title>
        <authorList>
            <person name="Qiu D."/>
            <person name="Xia M."/>
        </authorList>
    </citation>
    <scope>NUCLEOTIDE SEQUENCE</scope>
    <source>
        <strain evidence="2">RN12</strain>
    </source>
</reference>
<feature type="domain" description="HDOD" evidence="1">
    <location>
        <begin position="33"/>
        <end position="227"/>
    </location>
</feature>
<proteinExistence type="predicted"/>
<evidence type="ECO:0000313" key="3">
    <source>
        <dbReference type="Proteomes" id="UP001056201"/>
    </source>
</evidence>
<dbReference type="InterPro" id="IPR013976">
    <property type="entry name" value="HDOD"/>
</dbReference>
<dbReference type="InterPro" id="IPR006675">
    <property type="entry name" value="HDIG_dom"/>
</dbReference>
<organism evidence="2 3">
    <name type="scientific">Aquincola tertiaricarbonis</name>
    <dbReference type="NCBI Taxonomy" id="391953"/>
    <lineage>
        <taxon>Bacteria</taxon>
        <taxon>Pseudomonadati</taxon>
        <taxon>Pseudomonadota</taxon>
        <taxon>Betaproteobacteria</taxon>
        <taxon>Burkholderiales</taxon>
        <taxon>Sphaerotilaceae</taxon>
        <taxon>Aquincola</taxon>
    </lineage>
</organism>
<name>A0ABY4S582_AQUTE</name>
<protein>
    <submittedName>
        <fullName evidence="2">HDOD domain-containing protein</fullName>
    </submittedName>
</protein>
<dbReference type="PROSITE" id="PS51833">
    <property type="entry name" value="HDOD"/>
    <property type="match status" value="1"/>
</dbReference>
<dbReference type="Pfam" id="PF08668">
    <property type="entry name" value="HDOD"/>
    <property type="match status" value="1"/>
</dbReference>
<dbReference type="PANTHER" id="PTHR33525:SF3">
    <property type="entry name" value="RIBONUCLEASE Y"/>
    <property type="match status" value="1"/>
</dbReference>
<evidence type="ECO:0000259" key="1">
    <source>
        <dbReference type="PROSITE" id="PS51833"/>
    </source>
</evidence>
<evidence type="ECO:0000313" key="2">
    <source>
        <dbReference type="EMBL" id="URI07031.1"/>
    </source>
</evidence>
<dbReference type="RefSeq" id="WP_250195296.1">
    <property type="nucleotide sequence ID" value="NZ_CP097635.1"/>
</dbReference>
<dbReference type="Gene3D" id="1.10.3210.10">
    <property type="entry name" value="Hypothetical protein af1432"/>
    <property type="match status" value="1"/>
</dbReference>
<dbReference type="InterPro" id="IPR052340">
    <property type="entry name" value="RNase_Y/CdgJ"/>
</dbReference>